<proteinExistence type="predicted"/>
<sequence length="149" mass="17580">MDKSILKQCASLKREYVDEEKRIQEMDTEIQAMAPICKEVTDVVTKGRRGKKPLGICTIHGNEDNTQINRKRARLRERKAKQELRLARIENMILDVEEYINEIPDSETRRMMRFFFIEEKTWNEVAEAMGEGFTGEACRKKINRELDKK</sequence>
<reference evidence="2 3" key="1">
    <citation type="submission" date="2015-09" db="EMBL/GenBank/DDBJ databases">
        <authorList>
            <consortium name="Pathogen Informatics"/>
        </authorList>
    </citation>
    <scope>NUCLEOTIDE SEQUENCE [LARGE SCALE GENOMIC DNA]</scope>
    <source>
        <strain evidence="2 3">2789STDY5608850</strain>
    </source>
</reference>
<dbReference type="RefSeq" id="WP_055659432.1">
    <property type="nucleotide sequence ID" value="NZ_CABIXC010000019.1"/>
</dbReference>
<dbReference type="AlphaFoldDB" id="A0A174KVR7"/>
<evidence type="ECO:0000256" key="1">
    <source>
        <dbReference type="SAM" id="Coils"/>
    </source>
</evidence>
<name>A0A174KVR7_9FIRM</name>
<keyword evidence="1" id="KW-0175">Coiled coil</keyword>
<evidence type="ECO:0000313" key="2">
    <source>
        <dbReference type="EMBL" id="CUP14187.1"/>
    </source>
</evidence>
<feature type="coiled-coil region" evidence="1">
    <location>
        <begin position="65"/>
        <end position="92"/>
    </location>
</feature>
<gene>
    <name evidence="2" type="ORF">ERS852407_05092</name>
</gene>
<dbReference type="Proteomes" id="UP000095651">
    <property type="component" value="Unassembled WGS sequence"/>
</dbReference>
<dbReference type="EMBL" id="CYZE01000019">
    <property type="protein sequence ID" value="CUP14187.1"/>
    <property type="molecule type" value="Genomic_DNA"/>
</dbReference>
<evidence type="ECO:0000313" key="3">
    <source>
        <dbReference type="Proteomes" id="UP000095651"/>
    </source>
</evidence>
<protein>
    <submittedName>
        <fullName evidence="2">ECF subfamily RNA polymerase sigma-24 subunit</fullName>
    </submittedName>
</protein>
<accession>A0A174KVR7</accession>
<organism evidence="2 3">
    <name type="scientific">Hungatella hathewayi</name>
    <dbReference type="NCBI Taxonomy" id="154046"/>
    <lineage>
        <taxon>Bacteria</taxon>
        <taxon>Bacillati</taxon>
        <taxon>Bacillota</taxon>
        <taxon>Clostridia</taxon>
        <taxon>Lachnospirales</taxon>
        <taxon>Lachnospiraceae</taxon>
        <taxon>Hungatella</taxon>
    </lineage>
</organism>